<comment type="caution">
    <text evidence="2">The sequence shown here is derived from an EMBL/GenBank/DDBJ whole genome shotgun (WGS) entry which is preliminary data.</text>
</comment>
<dbReference type="OrthoDB" id="929250at2759"/>
<accession>A0A8S0SVZ7</accession>
<dbReference type="AlphaFoldDB" id="A0A8S0SVZ7"/>
<evidence type="ECO:0000313" key="3">
    <source>
        <dbReference type="Proteomes" id="UP000594638"/>
    </source>
</evidence>
<organism evidence="2 3">
    <name type="scientific">Olea europaea subsp. europaea</name>
    <dbReference type="NCBI Taxonomy" id="158383"/>
    <lineage>
        <taxon>Eukaryota</taxon>
        <taxon>Viridiplantae</taxon>
        <taxon>Streptophyta</taxon>
        <taxon>Embryophyta</taxon>
        <taxon>Tracheophyta</taxon>
        <taxon>Spermatophyta</taxon>
        <taxon>Magnoliopsida</taxon>
        <taxon>eudicotyledons</taxon>
        <taxon>Gunneridae</taxon>
        <taxon>Pentapetalae</taxon>
        <taxon>asterids</taxon>
        <taxon>lamiids</taxon>
        <taxon>Lamiales</taxon>
        <taxon>Oleaceae</taxon>
        <taxon>Oleeae</taxon>
        <taxon>Olea</taxon>
    </lineage>
</organism>
<evidence type="ECO:0000313" key="2">
    <source>
        <dbReference type="EMBL" id="CAA2996791.1"/>
    </source>
</evidence>
<dbReference type="Proteomes" id="UP000594638">
    <property type="component" value="Unassembled WGS sequence"/>
</dbReference>
<reference evidence="2 3" key="1">
    <citation type="submission" date="2019-12" db="EMBL/GenBank/DDBJ databases">
        <authorList>
            <person name="Alioto T."/>
            <person name="Alioto T."/>
            <person name="Gomez Garrido J."/>
        </authorList>
    </citation>
    <scope>NUCLEOTIDE SEQUENCE [LARGE SCALE GENOMIC DNA]</scope>
</reference>
<proteinExistence type="predicted"/>
<feature type="region of interest" description="Disordered" evidence="1">
    <location>
        <begin position="94"/>
        <end position="113"/>
    </location>
</feature>
<dbReference type="Gramene" id="OE9A049368T1">
    <property type="protein sequence ID" value="OE9A049368C1"/>
    <property type="gene ID" value="OE9A049368"/>
</dbReference>
<gene>
    <name evidence="2" type="ORF">OLEA9_A049368</name>
</gene>
<sequence length="113" mass="12622">MLVAFQAWIYETFPSLEGIVVTRISMVHPRIVNWMADEQPSIAKLEGPDCFSNPKPTSSTKSQRRTKRRTKMTVEDVGTSGKLVPSVLSLMDSNIGQAHSSDDDDDFVSPPRR</sequence>
<name>A0A8S0SVZ7_OLEEU</name>
<evidence type="ECO:0000256" key="1">
    <source>
        <dbReference type="SAM" id="MobiDB-lite"/>
    </source>
</evidence>
<keyword evidence="3" id="KW-1185">Reference proteome</keyword>
<dbReference type="EMBL" id="CACTIH010005534">
    <property type="protein sequence ID" value="CAA2996791.1"/>
    <property type="molecule type" value="Genomic_DNA"/>
</dbReference>
<feature type="compositionally biased region" description="Basic residues" evidence="1">
    <location>
        <begin position="62"/>
        <end position="71"/>
    </location>
</feature>
<protein>
    <submittedName>
        <fullName evidence="2">Uncharacterized protein</fullName>
    </submittedName>
</protein>
<feature type="region of interest" description="Disordered" evidence="1">
    <location>
        <begin position="44"/>
        <end position="77"/>
    </location>
</feature>